<gene>
    <name evidence="1" type="ORF">HMF7854_13585</name>
</gene>
<dbReference type="AlphaFoldDB" id="A0A429VCT0"/>
<dbReference type="OrthoDB" id="667202at2"/>
<evidence type="ECO:0000313" key="2">
    <source>
        <dbReference type="Proteomes" id="UP000274661"/>
    </source>
</evidence>
<reference evidence="1 2" key="1">
    <citation type="submission" date="2018-12" db="EMBL/GenBank/DDBJ databases">
        <title>Sphingomonas sp. HMF7854 Genome sequencing and assembly.</title>
        <authorList>
            <person name="Cha I."/>
            <person name="Kang H."/>
            <person name="Kim H."/>
            <person name="Kang J."/>
            <person name="Joh K."/>
        </authorList>
    </citation>
    <scope>NUCLEOTIDE SEQUENCE [LARGE SCALE GENOMIC DNA]</scope>
    <source>
        <strain evidence="1 2">HMF7854</strain>
    </source>
</reference>
<dbReference type="SUPFAM" id="SSF54427">
    <property type="entry name" value="NTF2-like"/>
    <property type="match status" value="1"/>
</dbReference>
<dbReference type="InterPro" id="IPR032710">
    <property type="entry name" value="NTF2-like_dom_sf"/>
</dbReference>
<evidence type="ECO:0000313" key="1">
    <source>
        <dbReference type="EMBL" id="RST31754.1"/>
    </source>
</evidence>
<comment type="caution">
    <text evidence="1">The sequence shown here is derived from an EMBL/GenBank/DDBJ whole genome shotgun (WGS) entry which is preliminary data.</text>
</comment>
<dbReference type="RefSeq" id="WP_126719693.1">
    <property type="nucleotide sequence ID" value="NZ_RWJF01000001.1"/>
</dbReference>
<name>A0A429VCT0_9SPHN</name>
<dbReference type="Gene3D" id="3.10.450.50">
    <property type="match status" value="1"/>
</dbReference>
<proteinExistence type="predicted"/>
<protein>
    <submittedName>
        <fullName evidence="1">DUF4440 domain-containing protein</fullName>
    </submittedName>
</protein>
<keyword evidence="2" id="KW-1185">Reference proteome</keyword>
<dbReference type="Proteomes" id="UP000274661">
    <property type="component" value="Unassembled WGS sequence"/>
</dbReference>
<dbReference type="EMBL" id="RWJF01000001">
    <property type="protein sequence ID" value="RST31754.1"/>
    <property type="molecule type" value="Genomic_DNA"/>
</dbReference>
<accession>A0A429VCT0</accession>
<sequence>MEDARIWSMEEKLWRGGADVYDELVDENVVMALPAEPHVFSRERAKEAVKSTPHWDEVRFSDQRVERPEEGLIVIGYRVEASGGGQSYEAFCTSTIRRLGHEDWKVIQHSQLVPLTME</sequence>
<organism evidence="1 2">
    <name type="scientific">Sphingomonas ginkgonis</name>
    <dbReference type="NCBI Taxonomy" id="2315330"/>
    <lineage>
        <taxon>Bacteria</taxon>
        <taxon>Pseudomonadati</taxon>
        <taxon>Pseudomonadota</taxon>
        <taxon>Alphaproteobacteria</taxon>
        <taxon>Sphingomonadales</taxon>
        <taxon>Sphingomonadaceae</taxon>
        <taxon>Sphingomonas</taxon>
    </lineage>
</organism>